<gene>
    <name evidence="2" type="ORF">PCOR1329_LOCUS30189</name>
</gene>
<dbReference type="EMBL" id="CAUYUJ010011547">
    <property type="protein sequence ID" value="CAK0832040.1"/>
    <property type="molecule type" value="Genomic_DNA"/>
</dbReference>
<proteinExistence type="predicted"/>
<evidence type="ECO:0000313" key="2">
    <source>
        <dbReference type="EMBL" id="CAK0832040.1"/>
    </source>
</evidence>
<evidence type="ECO:0000256" key="1">
    <source>
        <dbReference type="SAM" id="MobiDB-lite"/>
    </source>
</evidence>
<reference evidence="2" key="1">
    <citation type="submission" date="2023-10" db="EMBL/GenBank/DDBJ databases">
        <authorList>
            <person name="Chen Y."/>
            <person name="Shah S."/>
            <person name="Dougan E. K."/>
            <person name="Thang M."/>
            <person name="Chan C."/>
        </authorList>
    </citation>
    <scope>NUCLEOTIDE SEQUENCE [LARGE SCALE GENOMIC DNA]</scope>
</reference>
<keyword evidence="3" id="KW-1185">Reference proteome</keyword>
<accession>A0ABN9SJU7</accession>
<feature type="region of interest" description="Disordered" evidence="1">
    <location>
        <begin position="1"/>
        <end position="41"/>
    </location>
</feature>
<evidence type="ECO:0000313" key="3">
    <source>
        <dbReference type="Proteomes" id="UP001189429"/>
    </source>
</evidence>
<sequence length="131" mass="15138">MVAEQSADLSKEAIGNLTEPPCKKYERLPPRAPPRRDRAADETWRVCVLSPRAARAWSRWRIRRRIRKTAWVASPWRSMPKAHKASLAAQLDGLRPTSKHHKQEPHLATASGTAPKCRKVLTEMDRQYYRM</sequence>
<protein>
    <submittedName>
        <fullName evidence="2">Uncharacterized protein</fullName>
    </submittedName>
</protein>
<name>A0ABN9SJU7_9DINO</name>
<comment type="caution">
    <text evidence="2">The sequence shown here is derived from an EMBL/GenBank/DDBJ whole genome shotgun (WGS) entry which is preliminary data.</text>
</comment>
<feature type="compositionally biased region" description="Basic and acidic residues" evidence="1">
    <location>
        <begin position="21"/>
        <end position="41"/>
    </location>
</feature>
<dbReference type="Proteomes" id="UP001189429">
    <property type="component" value="Unassembled WGS sequence"/>
</dbReference>
<organism evidence="2 3">
    <name type="scientific">Prorocentrum cordatum</name>
    <dbReference type="NCBI Taxonomy" id="2364126"/>
    <lineage>
        <taxon>Eukaryota</taxon>
        <taxon>Sar</taxon>
        <taxon>Alveolata</taxon>
        <taxon>Dinophyceae</taxon>
        <taxon>Prorocentrales</taxon>
        <taxon>Prorocentraceae</taxon>
        <taxon>Prorocentrum</taxon>
    </lineage>
</organism>